<dbReference type="SMART" id="SM00240">
    <property type="entry name" value="FHA"/>
    <property type="match status" value="1"/>
</dbReference>
<evidence type="ECO:0000313" key="4">
    <source>
        <dbReference type="Proteomes" id="UP000515838"/>
    </source>
</evidence>
<protein>
    <submittedName>
        <fullName evidence="3">FHA domain-containing protein</fullName>
    </submittedName>
</protein>
<dbReference type="PROSITE" id="PS50006">
    <property type="entry name" value="FHA_DOMAIN"/>
    <property type="match status" value="1"/>
</dbReference>
<dbReference type="InterPro" id="IPR008984">
    <property type="entry name" value="SMAD_FHA_dom_sf"/>
</dbReference>
<keyword evidence="1" id="KW-1133">Transmembrane helix</keyword>
<organism evidence="3 4">
    <name type="scientific">Pseudoxanthomonas mexicana</name>
    <dbReference type="NCBI Taxonomy" id="128785"/>
    <lineage>
        <taxon>Bacteria</taxon>
        <taxon>Pseudomonadati</taxon>
        <taxon>Pseudomonadota</taxon>
        <taxon>Gammaproteobacteria</taxon>
        <taxon>Lysobacterales</taxon>
        <taxon>Lysobacteraceae</taxon>
        <taxon>Pseudoxanthomonas</taxon>
    </lineage>
</organism>
<evidence type="ECO:0000259" key="2">
    <source>
        <dbReference type="PROSITE" id="PS50006"/>
    </source>
</evidence>
<dbReference type="Gene3D" id="2.60.200.20">
    <property type="match status" value="1"/>
</dbReference>
<dbReference type="RefSeq" id="WP_187572752.1">
    <property type="nucleotide sequence ID" value="NZ_CP060731.1"/>
</dbReference>
<dbReference type="SUPFAM" id="SSF49879">
    <property type="entry name" value="SMAD/FHA domain"/>
    <property type="match status" value="1"/>
</dbReference>
<gene>
    <name evidence="3" type="ORF">IAE60_14155</name>
</gene>
<dbReference type="InterPro" id="IPR000253">
    <property type="entry name" value="FHA_dom"/>
</dbReference>
<dbReference type="AlphaFoldDB" id="A0A7G9TAE0"/>
<evidence type="ECO:0000313" key="3">
    <source>
        <dbReference type="EMBL" id="QNN77065.1"/>
    </source>
</evidence>
<feature type="transmembrane region" description="Helical" evidence="1">
    <location>
        <begin position="244"/>
        <end position="264"/>
    </location>
</feature>
<accession>A0A7G9TAE0</accession>
<keyword evidence="1" id="KW-0472">Membrane</keyword>
<sequence>MQNLRLHFTNRPAPDRPLTTGVHRIVREAAGTIGVGDALQGALLAQICVDRRGLWLQVANGMRGVHINGRPVKRMAVLRPGDAVYVEGVELLLQSGFRSAAEVRDSDAGQGDARVVLRGVGGKYHGRSVSLEHPRIVGRAREANIRVDDPAFAERHARLELRGDRVLLRDLGSAEGTRVNGMAVRDALLAAGDQVVFDAQHRFVLEVPWAPSARAEESALPDDAGQTPLQGDTQPVVTASVRRWPWLLLAAVLMAAALSALLLFGAG</sequence>
<reference evidence="3 4" key="1">
    <citation type="submission" date="2020-08" db="EMBL/GenBank/DDBJ databases">
        <title>Streptomycin Non-resistant strain, P. mexicana.</title>
        <authorList>
            <person name="Ganesh-Kumar S."/>
            <person name="Zhe T."/>
            <person name="Yu Z."/>
            <person name="Min Y."/>
        </authorList>
    </citation>
    <scope>NUCLEOTIDE SEQUENCE [LARGE SCALE GENOMIC DNA]</scope>
    <source>
        <strain evidence="3 4">GTZY2</strain>
    </source>
</reference>
<evidence type="ECO:0000256" key="1">
    <source>
        <dbReference type="SAM" id="Phobius"/>
    </source>
</evidence>
<feature type="domain" description="FHA" evidence="2">
    <location>
        <begin position="135"/>
        <end position="184"/>
    </location>
</feature>
<name>A0A7G9TAE0_PSEMX</name>
<keyword evidence="1" id="KW-0812">Transmembrane</keyword>
<dbReference type="EMBL" id="CP060731">
    <property type="protein sequence ID" value="QNN77065.1"/>
    <property type="molecule type" value="Genomic_DNA"/>
</dbReference>
<dbReference type="CDD" id="cd00060">
    <property type="entry name" value="FHA"/>
    <property type="match status" value="2"/>
</dbReference>
<dbReference type="Pfam" id="PF00498">
    <property type="entry name" value="FHA"/>
    <property type="match status" value="1"/>
</dbReference>
<proteinExistence type="predicted"/>
<dbReference type="Proteomes" id="UP000515838">
    <property type="component" value="Chromosome"/>
</dbReference>
<dbReference type="GeneID" id="81472124"/>